<feature type="compositionally biased region" description="Basic and acidic residues" evidence="4">
    <location>
        <begin position="757"/>
        <end position="766"/>
    </location>
</feature>
<dbReference type="GeneTree" id="ENSGT00940000158772"/>
<dbReference type="InterPro" id="IPR028889">
    <property type="entry name" value="USP"/>
</dbReference>
<evidence type="ECO:0000256" key="4">
    <source>
        <dbReference type="SAM" id="MobiDB-lite"/>
    </source>
</evidence>
<dbReference type="OMA" id="DECFYLY"/>
<dbReference type="HOGENOM" id="CLU_001060_6_0_1"/>
<keyword evidence="7" id="KW-1185">Reference proteome</keyword>
<dbReference type="InParanoid" id="H3CEB2"/>
<dbReference type="PROSITE" id="PS50235">
    <property type="entry name" value="USP_3"/>
    <property type="match status" value="1"/>
</dbReference>
<dbReference type="Gene3D" id="3.90.70.10">
    <property type="entry name" value="Cysteine proteinases"/>
    <property type="match status" value="2"/>
</dbReference>
<organism evidence="6 7">
    <name type="scientific">Tetraodon nigroviridis</name>
    <name type="common">Spotted green pufferfish</name>
    <name type="synonym">Chelonodon nigroviridis</name>
    <dbReference type="NCBI Taxonomy" id="99883"/>
    <lineage>
        <taxon>Eukaryota</taxon>
        <taxon>Metazoa</taxon>
        <taxon>Chordata</taxon>
        <taxon>Craniata</taxon>
        <taxon>Vertebrata</taxon>
        <taxon>Euteleostomi</taxon>
        <taxon>Actinopterygii</taxon>
        <taxon>Neopterygii</taxon>
        <taxon>Teleostei</taxon>
        <taxon>Neoteleostei</taxon>
        <taxon>Acanthomorphata</taxon>
        <taxon>Eupercaria</taxon>
        <taxon>Tetraodontiformes</taxon>
        <taxon>Tetradontoidea</taxon>
        <taxon>Tetraodontidae</taxon>
        <taxon>Tetraodon</taxon>
    </lineage>
</organism>
<dbReference type="InterPro" id="IPR001394">
    <property type="entry name" value="Peptidase_C19_UCH"/>
</dbReference>
<dbReference type="STRING" id="99883.ENSTNIP00000006586"/>
<reference evidence="6" key="3">
    <citation type="submission" date="2025-09" db="UniProtKB">
        <authorList>
            <consortium name="Ensembl"/>
        </authorList>
    </citation>
    <scope>IDENTIFICATION</scope>
</reference>
<dbReference type="GO" id="GO:0016579">
    <property type="term" value="P:protein deubiquitination"/>
    <property type="evidence" value="ECO:0007669"/>
    <property type="project" value="InterPro"/>
</dbReference>
<dbReference type="PROSITE" id="PS00973">
    <property type="entry name" value="USP_2"/>
    <property type="match status" value="1"/>
</dbReference>
<feature type="domain" description="USP" evidence="5">
    <location>
        <begin position="1"/>
        <end position="536"/>
    </location>
</feature>
<evidence type="ECO:0000256" key="3">
    <source>
        <dbReference type="ARBA" id="ARBA00022801"/>
    </source>
</evidence>
<dbReference type="Proteomes" id="UP000007303">
    <property type="component" value="Unassembled WGS sequence"/>
</dbReference>
<dbReference type="PANTHER" id="PTHR21646:SF85">
    <property type="entry name" value="UBIQUITIN CARBOXYL-TERMINAL HYDROLASE 43"/>
    <property type="match status" value="1"/>
</dbReference>
<dbReference type="FunFam" id="3.90.70.10:FF:000048">
    <property type="entry name" value="Ubiquitin carboxyl-terminal hydrolase 31"/>
    <property type="match status" value="1"/>
</dbReference>
<evidence type="ECO:0000313" key="6">
    <source>
        <dbReference type="Ensembl" id="ENSTNIP00000006586.1"/>
    </source>
</evidence>
<name>H3CEB2_TETNG</name>
<feature type="compositionally biased region" description="Polar residues" evidence="4">
    <location>
        <begin position="773"/>
        <end position="788"/>
    </location>
</feature>
<dbReference type="EC" id="3.4.19.12" evidence="2"/>
<dbReference type="PANTHER" id="PTHR21646">
    <property type="entry name" value="UBIQUITIN CARBOXYL-TERMINAL HYDROLASE"/>
    <property type="match status" value="1"/>
</dbReference>
<feature type="compositionally biased region" description="Basic residues" evidence="4">
    <location>
        <begin position="746"/>
        <end position="755"/>
    </location>
</feature>
<dbReference type="SUPFAM" id="SSF54001">
    <property type="entry name" value="Cysteine proteinases"/>
    <property type="match status" value="1"/>
</dbReference>
<feature type="region of interest" description="Disordered" evidence="4">
    <location>
        <begin position="903"/>
        <end position="922"/>
    </location>
</feature>
<reference evidence="6" key="2">
    <citation type="submission" date="2025-08" db="UniProtKB">
        <authorList>
            <consortium name="Ensembl"/>
        </authorList>
    </citation>
    <scope>IDENTIFICATION</scope>
</reference>
<sequence length="976" mass="108941">MMSILHFQYTLASSKPFYQSVHVPFTHSSRSWAAFSSAPPSDLISVFYSNLFRYGKPESSLTCPHCRKQSNTFDPFLCISLPIPLCQTRLLCVILVFSNKGQRYLRIRLAVPLFGSVACLRRMVADEGKLSPDQVNRAEIERDGARTRQGVSDSDAEKTFIQRVCILVTGKENILLHQFIYQKRVGVNQNFHIKEIVMGLSFHHLHTPRDQLLPSGTLSSEFLNQGVPVKILLLVCNAAGAGQHAVRFGPPFLMREDRSISWDQLQQSILSKMYYLMVNGTQAQIILLVQYHISFIVILKQLPEHLSSCALFSLSTLLFRALKLCGSGGSPHVKLIIEWEHRMKDWSALFSSSVLHPRNQQQHIHQYSCTLDECFYLYTKEEQLAPDDAWKCPYCKQLQQGMVKMSLWTLPDILILHLKRFTHAGEHRNKLTTFVHFPLSGLDMAPHMVNHSHVAHPPPLTSWNQCPRRELIPPDFLYDLYAVCNHHGGMHGGHYTAFCRNSVDGQWYSYDDSSTEAVPEAEVCTRGAYILFYQRRNTIPSWSASSSVTGSTSSSTSDHWLIRLAGAGERGSVVSAEPILGPSIIETPESAKLPGFGDETHRAAETSRQIVCTKARSMSMRSPPNPNEALCKDAPLRWSFSSKDHIKSLINTQPGELVKYLESGRRPQCTKDPITKLVASPPPKMSQGKGQEEVHHQLSNGSLSCSDRPASETHPSPKTPAVQMRSNSLCNSNKVKAKESGSSRQRSSKRTKSHQCRTPDRQHQLQREAVLSSHCSHSAPTSRESTLRGTEPGGSYTAQKDMLQFFCHSKDRRGQKGPGNSSQDTLFPALFFKPFLMKKEISGSAEKQYMLRNSQGQLERIANMGQAKLSLSNGMIPSVLLEDKKVGVVSRCNHHNCGAPLQAGSPKPADARRASSSCNVPSRLDQTFPKGASLQRNGEALPVHINLLLDKPGYTSLQQIRHSTASLGRPVTESSF</sequence>
<feature type="region of interest" description="Disordered" evidence="4">
    <location>
        <begin position="668"/>
        <end position="795"/>
    </location>
</feature>
<evidence type="ECO:0000259" key="5">
    <source>
        <dbReference type="PROSITE" id="PS50235"/>
    </source>
</evidence>
<dbReference type="GO" id="GO:0004843">
    <property type="term" value="F:cysteine-type deubiquitinase activity"/>
    <property type="evidence" value="ECO:0007669"/>
    <property type="project" value="UniProtKB-EC"/>
</dbReference>
<evidence type="ECO:0000256" key="2">
    <source>
        <dbReference type="ARBA" id="ARBA00012759"/>
    </source>
</evidence>
<evidence type="ECO:0000313" key="7">
    <source>
        <dbReference type="Proteomes" id="UP000007303"/>
    </source>
</evidence>
<dbReference type="InterPro" id="IPR050185">
    <property type="entry name" value="Ub_carboxyl-term_hydrolase"/>
</dbReference>
<keyword evidence="3" id="KW-0378">Hydrolase</keyword>
<dbReference type="CDD" id="cd02674">
    <property type="entry name" value="Peptidase_C19R"/>
    <property type="match status" value="1"/>
</dbReference>
<dbReference type="InterPro" id="IPR018200">
    <property type="entry name" value="USP_CS"/>
</dbReference>
<dbReference type="Pfam" id="PF00443">
    <property type="entry name" value="UCH"/>
    <property type="match status" value="1"/>
</dbReference>
<comment type="catalytic activity">
    <reaction evidence="1">
        <text>Thiol-dependent hydrolysis of ester, thioester, amide, peptide and isopeptide bonds formed by the C-terminal Gly of ubiquitin (a 76-residue protein attached to proteins as an intracellular targeting signal).</text>
        <dbReference type="EC" id="3.4.19.12"/>
    </reaction>
</comment>
<evidence type="ECO:0000256" key="1">
    <source>
        <dbReference type="ARBA" id="ARBA00000707"/>
    </source>
</evidence>
<accession>H3CEB2</accession>
<proteinExistence type="predicted"/>
<protein>
    <recommendedName>
        <fullName evidence="2">ubiquitinyl hydrolase 1</fullName>
        <ecNumber evidence="2">3.4.19.12</ecNumber>
    </recommendedName>
</protein>
<dbReference type="Ensembl" id="ENSTNIT00000006737.1">
    <property type="protein sequence ID" value="ENSTNIP00000006586.1"/>
    <property type="gene ID" value="ENSTNIG00000003977.1"/>
</dbReference>
<feature type="compositionally biased region" description="Polar residues" evidence="4">
    <location>
        <begin position="724"/>
        <end position="734"/>
    </location>
</feature>
<dbReference type="InterPro" id="IPR038765">
    <property type="entry name" value="Papain-like_cys_pep_sf"/>
</dbReference>
<reference evidence="7" key="1">
    <citation type="journal article" date="2004" name="Nature">
        <title>Genome duplication in the teleost fish Tetraodon nigroviridis reveals the early vertebrate proto-karyotype.</title>
        <authorList>
            <person name="Jaillon O."/>
            <person name="Aury J.-M."/>
            <person name="Brunet F."/>
            <person name="Petit J.-L."/>
            <person name="Stange-Thomann N."/>
            <person name="Mauceli E."/>
            <person name="Bouneau L."/>
            <person name="Fischer C."/>
            <person name="Ozouf-Costaz C."/>
            <person name="Bernot A."/>
            <person name="Nicaud S."/>
            <person name="Jaffe D."/>
            <person name="Fisher S."/>
            <person name="Lutfalla G."/>
            <person name="Dossat C."/>
            <person name="Segurens B."/>
            <person name="Dasilva C."/>
            <person name="Salanoubat M."/>
            <person name="Levy M."/>
            <person name="Boudet N."/>
            <person name="Castellano S."/>
            <person name="Anthouard V."/>
            <person name="Jubin C."/>
            <person name="Castelli V."/>
            <person name="Katinka M."/>
            <person name="Vacherie B."/>
            <person name="Biemont C."/>
            <person name="Skalli Z."/>
            <person name="Cattolico L."/>
            <person name="Poulain J."/>
            <person name="De Berardinis V."/>
            <person name="Cruaud C."/>
            <person name="Duprat S."/>
            <person name="Brottier P."/>
            <person name="Coutanceau J.-P."/>
            <person name="Gouzy J."/>
            <person name="Parra G."/>
            <person name="Lardier G."/>
            <person name="Chapple C."/>
            <person name="McKernan K.J."/>
            <person name="McEwan P."/>
            <person name="Bosak S."/>
            <person name="Kellis M."/>
            <person name="Volff J.-N."/>
            <person name="Guigo R."/>
            <person name="Zody M.C."/>
            <person name="Mesirov J."/>
            <person name="Lindblad-Toh K."/>
            <person name="Birren B."/>
            <person name="Nusbaum C."/>
            <person name="Kahn D."/>
            <person name="Robinson-Rechavi M."/>
            <person name="Laudet V."/>
            <person name="Schachter V."/>
            <person name="Quetier F."/>
            <person name="Saurin W."/>
            <person name="Scarpelli C."/>
            <person name="Wincker P."/>
            <person name="Lander E.S."/>
            <person name="Weissenbach J."/>
            <person name="Roest Crollius H."/>
        </authorList>
    </citation>
    <scope>NUCLEOTIDE SEQUENCE [LARGE SCALE GENOMIC DNA]</scope>
</reference>
<dbReference type="AlphaFoldDB" id="H3CEB2"/>